<keyword evidence="3" id="KW-0732">Signal</keyword>
<evidence type="ECO:0000256" key="3">
    <source>
        <dbReference type="SAM" id="SignalP"/>
    </source>
</evidence>
<evidence type="ECO:0000313" key="4">
    <source>
        <dbReference type="EMBL" id="KAF2281799.1"/>
    </source>
</evidence>
<dbReference type="InterPro" id="IPR001977">
    <property type="entry name" value="Depp_CoAkinase"/>
</dbReference>
<dbReference type="InterPro" id="IPR027417">
    <property type="entry name" value="P-loop_NTPase"/>
</dbReference>
<evidence type="ECO:0000256" key="1">
    <source>
        <dbReference type="ARBA" id="ARBA00022741"/>
    </source>
</evidence>
<gene>
    <name evidence="4" type="ORF">GH714_042623</name>
</gene>
<organism evidence="4 5">
    <name type="scientific">Hevea brasiliensis</name>
    <name type="common">Para rubber tree</name>
    <name type="synonym">Siphonia brasiliensis</name>
    <dbReference type="NCBI Taxonomy" id="3981"/>
    <lineage>
        <taxon>Eukaryota</taxon>
        <taxon>Viridiplantae</taxon>
        <taxon>Streptophyta</taxon>
        <taxon>Embryophyta</taxon>
        <taxon>Tracheophyta</taxon>
        <taxon>Spermatophyta</taxon>
        <taxon>Magnoliopsida</taxon>
        <taxon>eudicotyledons</taxon>
        <taxon>Gunneridae</taxon>
        <taxon>Pentapetalae</taxon>
        <taxon>rosids</taxon>
        <taxon>fabids</taxon>
        <taxon>Malpighiales</taxon>
        <taxon>Euphorbiaceae</taxon>
        <taxon>Crotonoideae</taxon>
        <taxon>Micrandreae</taxon>
        <taxon>Hevea</taxon>
    </lineage>
</organism>
<dbReference type="Proteomes" id="UP000467840">
    <property type="component" value="Unassembled WGS sequence"/>
</dbReference>
<dbReference type="EMBL" id="JAAGAX010000511">
    <property type="protein sequence ID" value="KAF2281799.1"/>
    <property type="molecule type" value="Genomic_DNA"/>
</dbReference>
<dbReference type="GO" id="GO:0004140">
    <property type="term" value="F:dephospho-CoA kinase activity"/>
    <property type="evidence" value="ECO:0007669"/>
    <property type="project" value="InterPro"/>
</dbReference>
<reference evidence="4 5" key="1">
    <citation type="journal article" date="2020" name="Mol. Plant">
        <title>The Chromosome-Based Rubber Tree Genome Provides New Insights into Spurge Genome Evolution and Rubber Biosynthesis.</title>
        <authorList>
            <person name="Liu J."/>
            <person name="Shi C."/>
            <person name="Shi C.C."/>
            <person name="Li W."/>
            <person name="Zhang Q.J."/>
            <person name="Zhang Y."/>
            <person name="Li K."/>
            <person name="Lu H.F."/>
            <person name="Shi C."/>
            <person name="Zhu S.T."/>
            <person name="Xiao Z.Y."/>
            <person name="Nan H."/>
            <person name="Yue Y."/>
            <person name="Zhu X.G."/>
            <person name="Wu Y."/>
            <person name="Hong X.N."/>
            <person name="Fan G.Y."/>
            <person name="Tong Y."/>
            <person name="Zhang D."/>
            <person name="Mao C.L."/>
            <person name="Liu Y.L."/>
            <person name="Hao S.J."/>
            <person name="Liu W.Q."/>
            <person name="Lv M.Q."/>
            <person name="Zhang H.B."/>
            <person name="Liu Y."/>
            <person name="Hu-Tang G.R."/>
            <person name="Wang J.P."/>
            <person name="Wang J.H."/>
            <person name="Sun Y.H."/>
            <person name="Ni S.B."/>
            <person name="Chen W.B."/>
            <person name="Zhang X.C."/>
            <person name="Jiao Y.N."/>
            <person name="Eichler E.E."/>
            <person name="Li G.H."/>
            <person name="Liu X."/>
            <person name="Gao L.Z."/>
        </authorList>
    </citation>
    <scope>NUCLEOTIDE SEQUENCE [LARGE SCALE GENOMIC DNA]</scope>
    <source>
        <strain evidence="5">cv. GT1</strain>
        <tissue evidence="4">Leaf</tissue>
    </source>
</reference>
<dbReference type="Pfam" id="PF01121">
    <property type="entry name" value="CoaE"/>
    <property type="match status" value="1"/>
</dbReference>
<dbReference type="SUPFAM" id="SSF52540">
    <property type="entry name" value="P-loop containing nucleoside triphosphate hydrolases"/>
    <property type="match status" value="1"/>
</dbReference>
<dbReference type="CDD" id="cd02022">
    <property type="entry name" value="DPCK"/>
    <property type="match status" value="1"/>
</dbReference>
<dbReference type="PROSITE" id="PS51219">
    <property type="entry name" value="DPCK"/>
    <property type="match status" value="1"/>
</dbReference>
<feature type="signal peptide" evidence="3">
    <location>
        <begin position="1"/>
        <end position="20"/>
    </location>
</feature>
<protein>
    <recommendedName>
        <fullName evidence="6">Deoxynucleoside kinase domain-containing protein</fullName>
    </recommendedName>
</protein>
<dbReference type="GO" id="GO:0015937">
    <property type="term" value="P:coenzyme A biosynthetic process"/>
    <property type="evidence" value="ECO:0007669"/>
    <property type="project" value="InterPro"/>
</dbReference>
<sequence>MVSLLLQCGVCMIVLGLSGGAGSGKSTVASEHNRSLDKRYFWIRALPRPGGVRSTSVLYARYGIIAAAMRSVYDSSRAQWGCRFGMYSGDSMIIGLVAEHFPDCICNGVVSREKLSRHFFSYGPLWRKFQTIVHSIVLKKQCKFILEQSRIGRDYAVLDVPLLLEAGFWRYCDFVINVDVSKSLQWYRLSQRGLSEQEIEFLLSLQMSRESRRHFADFYVNCGERKGEVLKSVLRIVGSLNAGRHRCQIARKKLVSVRNTLDRRTPVVALTNIDLC</sequence>
<proteinExistence type="inferred from homology"/>
<dbReference type="HAMAP" id="MF_00376">
    <property type="entry name" value="Dephospho_CoA_kinase"/>
    <property type="match status" value="1"/>
</dbReference>
<dbReference type="AlphaFoldDB" id="A0A6A6K328"/>
<accession>A0A6A6K328</accession>
<comment type="caution">
    <text evidence="4">The sequence shown here is derived from an EMBL/GenBank/DDBJ whole genome shotgun (WGS) entry which is preliminary data.</text>
</comment>
<name>A0A6A6K328_HEVBR</name>
<evidence type="ECO:0008006" key="6">
    <source>
        <dbReference type="Google" id="ProtNLM"/>
    </source>
</evidence>
<keyword evidence="2" id="KW-0067">ATP-binding</keyword>
<keyword evidence="5" id="KW-1185">Reference proteome</keyword>
<dbReference type="GO" id="GO:0005524">
    <property type="term" value="F:ATP binding"/>
    <property type="evidence" value="ECO:0007669"/>
    <property type="project" value="UniProtKB-KW"/>
</dbReference>
<feature type="chain" id="PRO_5025374518" description="Deoxynucleoside kinase domain-containing protein" evidence="3">
    <location>
        <begin position="21"/>
        <end position="276"/>
    </location>
</feature>
<keyword evidence="1" id="KW-0547">Nucleotide-binding</keyword>
<evidence type="ECO:0000313" key="5">
    <source>
        <dbReference type="Proteomes" id="UP000467840"/>
    </source>
</evidence>
<evidence type="ECO:0000256" key="2">
    <source>
        <dbReference type="ARBA" id="ARBA00022840"/>
    </source>
</evidence>
<dbReference type="Gene3D" id="3.40.50.300">
    <property type="entry name" value="P-loop containing nucleotide triphosphate hydrolases"/>
    <property type="match status" value="1"/>
</dbReference>